<dbReference type="Gene3D" id="1.10.287.1700">
    <property type="match status" value="1"/>
</dbReference>
<keyword evidence="12" id="KW-0282">Flagellum</keyword>
<keyword evidence="6" id="KW-0145">Chemotaxis</keyword>
<dbReference type="RefSeq" id="WP_047707416.1">
    <property type="nucleotide sequence ID" value="NZ_CP050969.1"/>
</dbReference>
<evidence type="ECO:0000256" key="6">
    <source>
        <dbReference type="ARBA" id="ARBA00022500"/>
    </source>
</evidence>
<keyword evidence="4" id="KW-0813">Transport</keyword>
<keyword evidence="9" id="KW-0472">Membrane</keyword>
<evidence type="ECO:0000256" key="8">
    <source>
        <dbReference type="ARBA" id="ARBA00022927"/>
    </source>
</evidence>
<evidence type="ECO:0000256" key="10">
    <source>
        <dbReference type="ARBA" id="ARBA00023225"/>
    </source>
</evidence>
<dbReference type="GO" id="GO:0009288">
    <property type="term" value="C:bacterial-type flagellum"/>
    <property type="evidence" value="ECO:0007669"/>
    <property type="project" value="InterPro"/>
</dbReference>
<proteinExistence type="inferred from homology"/>
<dbReference type="GO" id="GO:0005886">
    <property type="term" value="C:plasma membrane"/>
    <property type="evidence" value="ECO:0007669"/>
    <property type="project" value="UniProtKB-SubCell"/>
</dbReference>
<feature type="coiled-coil region" evidence="11">
    <location>
        <begin position="77"/>
        <end position="137"/>
    </location>
</feature>
<dbReference type="KEGG" id="pshi:SAMEA2665130_0026"/>
<dbReference type="Proteomes" id="UP000664658">
    <property type="component" value="Unassembled WGS sequence"/>
</dbReference>
<evidence type="ECO:0000313" key="13">
    <source>
        <dbReference type="Proteomes" id="UP000664658"/>
    </source>
</evidence>
<evidence type="ECO:0000256" key="11">
    <source>
        <dbReference type="SAM" id="Coils"/>
    </source>
</evidence>
<evidence type="ECO:0000256" key="1">
    <source>
        <dbReference type="ARBA" id="ARBA00004413"/>
    </source>
</evidence>
<keyword evidence="8" id="KW-0653">Protein transport</keyword>
<keyword evidence="7" id="KW-1005">Bacterial flagellum biogenesis</keyword>
<dbReference type="InterPro" id="IPR053716">
    <property type="entry name" value="Flag_assembly_chemotaxis_eff"/>
</dbReference>
<dbReference type="GO" id="GO:0006935">
    <property type="term" value="P:chemotaxis"/>
    <property type="evidence" value="ECO:0007669"/>
    <property type="project" value="UniProtKB-KW"/>
</dbReference>
<evidence type="ECO:0000256" key="2">
    <source>
        <dbReference type="ARBA" id="ARBA00010004"/>
    </source>
</evidence>
<evidence type="ECO:0000256" key="3">
    <source>
        <dbReference type="ARBA" id="ARBA00020392"/>
    </source>
</evidence>
<dbReference type="Pfam" id="PF02050">
    <property type="entry name" value="FliJ"/>
    <property type="match status" value="1"/>
</dbReference>
<keyword evidence="5" id="KW-1003">Cell membrane</keyword>
<name>A0A379CJB6_PLESH</name>
<evidence type="ECO:0000256" key="7">
    <source>
        <dbReference type="ARBA" id="ARBA00022795"/>
    </source>
</evidence>
<accession>A0A379CJB6</accession>
<dbReference type="AlphaFoldDB" id="A0A379CJB6"/>
<protein>
    <recommendedName>
        <fullName evidence="3">Flagellar FliJ protein</fullName>
    </recommendedName>
</protein>
<evidence type="ECO:0000256" key="5">
    <source>
        <dbReference type="ARBA" id="ARBA00022475"/>
    </source>
</evidence>
<keyword evidence="10" id="KW-1006">Bacterial flagellum protein export</keyword>
<gene>
    <name evidence="12" type="ORF">J2R62_04315</name>
</gene>
<dbReference type="GO" id="GO:0044781">
    <property type="term" value="P:bacterial-type flagellum organization"/>
    <property type="evidence" value="ECO:0007669"/>
    <property type="project" value="UniProtKB-KW"/>
</dbReference>
<dbReference type="InterPro" id="IPR012823">
    <property type="entry name" value="Flagell_FliJ"/>
</dbReference>
<comment type="similarity">
    <text evidence="2">Belongs to the FliJ family.</text>
</comment>
<comment type="subcellular location">
    <subcellularLocation>
        <location evidence="1">Cell membrane</location>
        <topology evidence="1">Peripheral membrane protein</topology>
        <orientation evidence="1">Cytoplasmic side</orientation>
    </subcellularLocation>
</comment>
<evidence type="ECO:0000256" key="4">
    <source>
        <dbReference type="ARBA" id="ARBA00022448"/>
    </source>
</evidence>
<dbReference type="GeneID" id="69704870"/>
<evidence type="ECO:0000313" key="12">
    <source>
        <dbReference type="EMBL" id="MBO1107455.1"/>
    </source>
</evidence>
<keyword evidence="12" id="KW-0966">Cell projection</keyword>
<dbReference type="EMBL" id="JAFNAA010000003">
    <property type="protein sequence ID" value="MBO1107455.1"/>
    <property type="molecule type" value="Genomic_DNA"/>
</dbReference>
<keyword evidence="11" id="KW-0175">Coiled coil</keyword>
<keyword evidence="12" id="KW-0969">Cilium</keyword>
<evidence type="ECO:0000256" key="9">
    <source>
        <dbReference type="ARBA" id="ARBA00023136"/>
    </source>
</evidence>
<reference evidence="12" key="1">
    <citation type="submission" date="2021-03" db="EMBL/GenBank/DDBJ databases">
        <title>Plesiomonas shigelloides zfcc0051, isolated from zebrafish feces.</title>
        <authorList>
            <person name="Vanderhoek Z."/>
            <person name="Gaulke C."/>
        </authorList>
    </citation>
    <scope>NUCLEOTIDE SEQUENCE</scope>
    <source>
        <strain evidence="12">Zfcc0051</strain>
    </source>
</reference>
<dbReference type="GO" id="GO:0071973">
    <property type="term" value="P:bacterial-type flagellum-dependent cell motility"/>
    <property type="evidence" value="ECO:0007669"/>
    <property type="project" value="InterPro"/>
</dbReference>
<organism evidence="12 13">
    <name type="scientific">Plesiomonas shigelloides</name>
    <name type="common">Aeromonas shigelloides</name>
    <dbReference type="NCBI Taxonomy" id="703"/>
    <lineage>
        <taxon>Bacteria</taxon>
        <taxon>Pseudomonadati</taxon>
        <taxon>Pseudomonadota</taxon>
        <taxon>Gammaproteobacteria</taxon>
        <taxon>Enterobacterales</taxon>
        <taxon>Enterobacteriaceae</taxon>
        <taxon>Plesiomonas</taxon>
    </lineage>
</organism>
<comment type="caution">
    <text evidence="12">The sequence shown here is derived from an EMBL/GenBank/DDBJ whole genome shotgun (WGS) entry which is preliminary data.</text>
</comment>
<dbReference type="GO" id="GO:0015031">
    <property type="term" value="P:protein transport"/>
    <property type="evidence" value="ECO:0007669"/>
    <property type="project" value="UniProtKB-KW"/>
</dbReference>
<sequence length="147" mass="17202">MSRQHGVLHAWYQQQQQRFEQLQSEQGSWQRQQQAHAERLELLQQVSTQYALGSGNGSSALLVKGIGRFRNQLSLITQLQQQELALAEAELRAARERVLHQHLNLKKGDTLLQKLQQQQLQREAKREQRVLDELSGQRFLRRQQACR</sequence>